<evidence type="ECO:0000259" key="5">
    <source>
        <dbReference type="Pfam" id="PF07859"/>
    </source>
</evidence>
<dbReference type="PANTHER" id="PTHR48081:SF6">
    <property type="entry name" value="PEPTIDASE S9 PROLYL OLIGOPEPTIDASE CATALYTIC DOMAIN-CONTAINING PROTEIN"/>
    <property type="match status" value="1"/>
</dbReference>
<dbReference type="EMBL" id="BAEE01000068">
    <property type="protein sequence ID" value="GAB11384.1"/>
    <property type="molecule type" value="Genomic_DNA"/>
</dbReference>
<dbReference type="Proteomes" id="UP000035088">
    <property type="component" value="Unassembled WGS sequence"/>
</dbReference>
<feature type="active site" evidence="3">
    <location>
        <position position="183"/>
    </location>
</feature>
<comment type="similarity">
    <text evidence="1">Belongs to the 'GDXG' lipolytic enzyme family.</text>
</comment>
<keyword evidence="4" id="KW-1133">Transmembrane helix</keyword>
<gene>
    <name evidence="6" type="ORF">GOARA_068_00430</name>
</gene>
<dbReference type="InterPro" id="IPR033140">
    <property type="entry name" value="Lipase_GDXG_put_SER_AS"/>
</dbReference>
<reference evidence="6 7" key="1">
    <citation type="submission" date="2011-11" db="EMBL/GenBank/DDBJ databases">
        <title>Whole genome shotgun sequence of Gordonia araii NBRC 100433.</title>
        <authorList>
            <person name="Yoshida Y."/>
            <person name="Hosoyama A."/>
            <person name="Tsuchikane K."/>
            <person name="Katsumata H."/>
            <person name="Yamazaki S."/>
            <person name="Fujita N."/>
        </authorList>
    </citation>
    <scope>NUCLEOTIDE SEQUENCE [LARGE SCALE GENOMIC DNA]</scope>
    <source>
        <strain evidence="6 7">NBRC 100433</strain>
    </source>
</reference>
<organism evidence="6 7">
    <name type="scientific">Gordonia araii NBRC 100433</name>
    <dbReference type="NCBI Taxonomy" id="1073574"/>
    <lineage>
        <taxon>Bacteria</taxon>
        <taxon>Bacillati</taxon>
        <taxon>Actinomycetota</taxon>
        <taxon>Actinomycetes</taxon>
        <taxon>Mycobacteriales</taxon>
        <taxon>Gordoniaceae</taxon>
        <taxon>Gordonia</taxon>
    </lineage>
</organism>
<feature type="domain" description="Alpha/beta hydrolase fold-3" evidence="5">
    <location>
        <begin position="106"/>
        <end position="319"/>
    </location>
</feature>
<evidence type="ECO:0000256" key="1">
    <source>
        <dbReference type="ARBA" id="ARBA00010515"/>
    </source>
</evidence>
<evidence type="ECO:0000256" key="3">
    <source>
        <dbReference type="PROSITE-ProRule" id="PRU10038"/>
    </source>
</evidence>
<keyword evidence="4" id="KW-0472">Membrane</keyword>
<keyword evidence="4" id="KW-0812">Transmembrane</keyword>
<dbReference type="AlphaFoldDB" id="G7H6A9"/>
<evidence type="ECO:0000313" key="7">
    <source>
        <dbReference type="Proteomes" id="UP000035088"/>
    </source>
</evidence>
<dbReference type="SUPFAM" id="SSF53474">
    <property type="entry name" value="alpha/beta-Hydrolases"/>
    <property type="match status" value="1"/>
</dbReference>
<comment type="caution">
    <text evidence="6">The sequence shown here is derived from an EMBL/GenBank/DDBJ whole genome shotgun (WGS) entry which is preliminary data.</text>
</comment>
<evidence type="ECO:0000256" key="2">
    <source>
        <dbReference type="ARBA" id="ARBA00022801"/>
    </source>
</evidence>
<evidence type="ECO:0000256" key="4">
    <source>
        <dbReference type="SAM" id="Phobius"/>
    </source>
</evidence>
<dbReference type="Gene3D" id="3.40.50.1820">
    <property type="entry name" value="alpha/beta hydrolase"/>
    <property type="match status" value="1"/>
</dbReference>
<dbReference type="GO" id="GO:0016787">
    <property type="term" value="F:hydrolase activity"/>
    <property type="evidence" value="ECO:0007669"/>
    <property type="project" value="UniProtKB-KW"/>
</dbReference>
<sequence length="354" mass="38109">MLTSQWLWWAVCFVLFLLVTAMCVLNVTPTPGALLTRRVFDDGAASMRERNAQFADPNVTVKRDISYVPDGSPLAGKDPGDTELDVYLARQPLTTHPRSPVPMPTVVWIHGGGWVSGDKGDPGHYLTRLAGAGFTVVSLNYSLAPERRYPLAIAQLNEALRFVVDHAGEYTIDPTRLVLAGDSAGANLASQLAAMITNPGFAHEVGVTRAIGPERLRGALLNCGVYDAYALRPTDHPNSTPARILGWGVNNTLWAYTGSRQSPSAALDQMSTIRHVTAQFPPTWIGAGNADALTAKQSVPLAAALRVRGVDVATLIYDDATPEQLGHEFQFELGTPAGQRALAESIEFVRRVTG</sequence>
<dbReference type="PROSITE" id="PS01174">
    <property type="entry name" value="LIPASE_GDXG_SER"/>
    <property type="match status" value="1"/>
</dbReference>
<name>G7H6A9_9ACTN</name>
<accession>G7H6A9</accession>
<proteinExistence type="inferred from homology"/>
<dbReference type="InterPro" id="IPR013094">
    <property type="entry name" value="AB_hydrolase_3"/>
</dbReference>
<dbReference type="InterPro" id="IPR050300">
    <property type="entry name" value="GDXG_lipolytic_enzyme"/>
</dbReference>
<keyword evidence="2" id="KW-0378">Hydrolase</keyword>
<dbReference type="PANTHER" id="PTHR48081">
    <property type="entry name" value="AB HYDROLASE SUPERFAMILY PROTEIN C4A8.06C"/>
    <property type="match status" value="1"/>
</dbReference>
<dbReference type="STRING" id="1073574.GOARA_068_00430"/>
<dbReference type="InterPro" id="IPR029058">
    <property type="entry name" value="AB_hydrolase_fold"/>
</dbReference>
<evidence type="ECO:0000313" key="6">
    <source>
        <dbReference type="EMBL" id="GAB11384.1"/>
    </source>
</evidence>
<feature type="transmembrane region" description="Helical" evidence="4">
    <location>
        <begin position="6"/>
        <end position="28"/>
    </location>
</feature>
<keyword evidence="7" id="KW-1185">Reference proteome</keyword>
<protein>
    <submittedName>
        <fullName evidence="6">Putative esterase</fullName>
    </submittedName>
</protein>
<dbReference type="Pfam" id="PF07859">
    <property type="entry name" value="Abhydrolase_3"/>
    <property type="match status" value="1"/>
</dbReference>